<feature type="transmembrane region" description="Helical" evidence="2">
    <location>
        <begin position="69"/>
        <end position="86"/>
    </location>
</feature>
<feature type="transmembrane region" description="Helical" evidence="2">
    <location>
        <begin position="155"/>
        <end position="177"/>
    </location>
</feature>
<keyword evidence="2" id="KW-0812">Transmembrane</keyword>
<dbReference type="Proteomes" id="UP000799770">
    <property type="component" value="Unassembled WGS sequence"/>
</dbReference>
<dbReference type="EMBL" id="ML977316">
    <property type="protein sequence ID" value="KAF2118840.1"/>
    <property type="molecule type" value="Genomic_DNA"/>
</dbReference>
<sequence>MPPQPPPPPPPPIALQATAAYIQFIRCSRLITIFLIALCVLASSPILIPLNVSKVTYRKLIPRALHRRTYGTLKILCFLIPAFTLVDPANMCNPHPRFKAYSAYHYGFFVPYRAGIDAMEVWKGAIGMHYRGYEALAAAKSEDGRLPALEIAWRILYAMNVGSVILCFYIEILIFLLRPLANWLRHQYELHYWQAKLKRSLEAIKRREEAAMERMRAAQMDDESSDSENAEDIEQVDDLEGFEGLEGKIMRDPGWDELFSEP</sequence>
<evidence type="ECO:0000256" key="2">
    <source>
        <dbReference type="SAM" id="Phobius"/>
    </source>
</evidence>
<keyword evidence="4" id="KW-1185">Reference proteome</keyword>
<evidence type="ECO:0000313" key="4">
    <source>
        <dbReference type="Proteomes" id="UP000799770"/>
    </source>
</evidence>
<accession>A0A6A5ZH28</accession>
<organism evidence="3 4">
    <name type="scientific">Lophiotrema nucula</name>
    <dbReference type="NCBI Taxonomy" id="690887"/>
    <lineage>
        <taxon>Eukaryota</taxon>
        <taxon>Fungi</taxon>
        <taxon>Dikarya</taxon>
        <taxon>Ascomycota</taxon>
        <taxon>Pezizomycotina</taxon>
        <taxon>Dothideomycetes</taxon>
        <taxon>Pleosporomycetidae</taxon>
        <taxon>Pleosporales</taxon>
        <taxon>Lophiotremataceae</taxon>
        <taxon>Lophiotrema</taxon>
    </lineage>
</organism>
<feature type="compositionally biased region" description="Basic and acidic residues" evidence="1">
    <location>
        <begin position="245"/>
        <end position="254"/>
    </location>
</feature>
<feature type="transmembrane region" description="Helical" evidence="2">
    <location>
        <begin position="30"/>
        <end position="48"/>
    </location>
</feature>
<reference evidence="3" key="1">
    <citation type="journal article" date="2020" name="Stud. Mycol.">
        <title>101 Dothideomycetes genomes: a test case for predicting lifestyles and emergence of pathogens.</title>
        <authorList>
            <person name="Haridas S."/>
            <person name="Albert R."/>
            <person name="Binder M."/>
            <person name="Bloem J."/>
            <person name="Labutti K."/>
            <person name="Salamov A."/>
            <person name="Andreopoulos B."/>
            <person name="Baker S."/>
            <person name="Barry K."/>
            <person name="Bills G."/>
            <person name="Bluhm B."/>
            <person name="Cannon C."/>
            <person name="Castanera R."/>
            <person name="Culley D."/>
            <person name="Daum C."/>
            <person name="Ezra D."/>
            <person name="Gonzalez J."/>
            <person name="Henrissat B."/>
            <person name="Kuo A."/>
            <person name="Liang C."/>
            <person name="Lipzen A."/>
            <person name="Lutzoni F."/>
            <person name="Magnuson J."/>
            <person name="Mondo S."/>
            <person name="Nolan M."/>
            <person name="Ohm R."/>
            <person name="Pangilinan J."/>
            <person name="Park H.-J."/>
            <person name="Ramirez L."/>
            <person name="Alfaro M."/>
            <person name="Sun H."/>
            <person name="Tritt A."/>
            <person name="Yoshinaga Y."/>
            <person name="Zwiers L.-H."/>
            <person name="Turgeon B."/>
            <person name="Goodwin S."/>
            <person name="Spatafora J."/>
            <person name="Crous P."/>
            <person name="Grigoriev I."/>
        </authorList>
    </citation>
    <scope>NUCLEOTIDE SEQUENCE</scope>
    <source>
        <strain evidence="3">CBS 627.86</strain>
    </source>
</reference>
<evidence type="ECO:0000256" key="1">
    <source>
        <dbReference type="SAM" id="MobiDB-lite"/>
    </source>
</evidence>
<keyword evidence="2" id="KW-1133">Transmembrane helix</keyword>
<feature type="region of interest" description="Disordered" evidence="1">
    <location>
        <begin position="215"/>
        <end position="262"/>
    </location>
</feature>
<dbReference type="AlphaFoldDB" id="A0A6A5ZH28"/>
<evidence type="ECO:0000313" key="3">
    <source>
        <dbReference type="EMBL" id="KAF2118840.1"/>
    </source>
</evidence>
<protein>
    <submittedName>
        <fullName evidence="3">Uncharacterized protein</fullName>
    </submittedName>
</protein>
<proteinExistence type="predicted"/>
<gene>
    <name evidence="3" type="ORF">BDV96DRAFT_643010</name>
</gene>
<keyword evidence="2" id="KW-0472">Membrane</keyword>
<feature type="compositionally biased region" description="Acidic residues" evidence="1">
    <location>
        <begin position="220"/>
        <end position="243"/>
    </location>
</feature>
<name>A0A6A5ZH28_9PLEO</name>